<dbReference type="Pfam" id="PF07261">
    <property type="entry name" value="DnaB_2"/>
    <property type="match status" value="1"/>
</dbReference>
<comment type="similarity">
    <text evidence="1">Belongs to the DnaB/DnaD family.</text>
</comment>
<dbReference type="Pfam" id="PF25888">
    <property type="entry name" value="WHD_DnaB"/>
    <property type="match status" value="1"/>
</dbReference>
<evidence type="ECO:0000259" key="4">
    <source>
        <dbReference type="Pfam" id="PF25888"/>
    </source>
</evidence>
<feature type="domain" description="DnaB/C C-terminal" evidence="3">
    <location>
        <begin position="309"/>
        <end position="383"/>
    </location>
</feature>
<feature type="domain" description="Replicative helicase loading/DNA remodeling protein DnaB N-terminal winged helix" evidence="4">
    <location>
        <begin position="16"/>
        <end position="250"/>
    </location>
</feature>
<dbReference type="KEGG" id="lsn:LSA_06160"/>
<feature type="region of interest" description="Disordered" evidence="2">
    <location>
        <begin position="391"/>
        <end position="435"/>
    </location>
</feature>
<organism evidence="5 6">
    <name type="scientific">Fructilactobacillus sanfranciscensis (strain TMW 1.1304)</name>
    <name type="common">Lactobacillus sanfranciscensis</name>
    <dbReference type="NCBI Taxonomy" id="714313"/>
    <lineage>
        <taxon>Bacteria</taxon>
        <taxon>Bacillati</taxon>
        <taxon>Bacillota</taxon>
        <taxon>Bacilli</taxon>
        <taxon>Lactobacillales</taxon>
        <taxon>Lactobacillaceae</taxon>
        <taxon>Fructilactobacillus</taxon>
    </lineage>
</organism>
<reference evidence="5 6" key="1">
    <citation type="journal article" date="2011" name="Microb. Cell Fact.">
        <title>Genomic analysis reveals Lactobacillus sanfranciscensis as stable element in traditional sourdoughs.</title>
        <authorList>
            <person name="Vogel R.F."/>
            <person name="Pavlovic M."/>
            <person name="Ehrmann M.A."/>
            <person name="Wiezer A."/>
            <person name="Liesegang H."/>
            <person name="Offschanka S."/>
            <person name="Voget S."/>
            <person name="Angelov A."/>
            <person name="Bocker G."/>
            <person name="Liebl W."/>
        </authorList>
    </citation>
    <scope>NUCLEOTIDE SEQUENCE [LARGE SCALE GENOMIC DNA]</scope>
    <source>
        <strain evidence="5 6">TMW 1.1304</strain>
    </source>
</reference>
<sequence length="450" mass="52019">MKREKQKKMNNNQIIEPKTEYRVYRNGELNATDFQILTKLYLPIIGANAFALISSLWNEDSNKREHFALMNGIGIDGGELYQARLKLEGVGLVQTFQNEKEMVTYLLTKPLSATSFFSNGLMSEILLEMVGETKYLELSKELLPSDYDFSLLTDTTHDFLEVYSINQQNITNQQDIIKQVQTGIPDEKQVQSLKDDNLDFKLMLDILSSSFVNIDDIKKNHDLFVSTNLLYGIDEMTMTKLVEQATNLTNNHFDMQKFKLLVSRNNQTDFKTAKTNPVKNTTTNEYQFDNEEQQLIKTAKNYAPLIFLNALKKEKNGYATSSEERVISQLVERMVLKTDVINMLIYLLLVDYNYPTLNKNLVDTIANDWSQNHIQTAEQALKQIKTRDSKINAEKSKRRQKSKQNVKLNVRETLPDWAKDQPHTPQTSVSNNIKEKKLIAEKLKKFNEKK</sequence>
<accession>G2KW63</accession>
<gene>
    <name evidence="5" type="ordered locus">LSA_06160</name>
</gene>
<evidence type="ECO:0000256" key="1">
    <source>
        <dbReference type="ARBA" id="ARBA00093462"/>
    </source>
</evidence>
<name>G2KW63_FRUST</name>
<evidence type="ECO:0000313" key="6">
    <source>
        <dbReference type="Proteomes" id="UP000001285"/>
    </source>
</evidence>
<dbReference type="eggNOG" id="COG3611">
    <property type="taxonomic scope" value="Bacteria"/>
</dbReference>
<dbReference type="Proteomes" id="UP000001285">
    <property type="component" value="Chromosome"/>
</dbReference>
<dbReference type="STRING" id="714313.LSA_06160"/>
<feature type="compositionally biased region" description="Basic and acidic residues" evidence="2">
    <location>
        <begin position="409"/>
        <end position="422"/>
    </location>
</feature>
<dbReference type="InterPro" id="IPR006343">
    <property type="entry name" value="DnaB/C_C"/>
</dbReference>
<proteinExistence type="inferred from homology"/>
<keyword evidence="6" id="KW-1185">Reference proteome</keyword>
<protein>
    <submittedName>
        <fullName evidence="5">Uncharacterized protein</fullName>
    </submittedName>
</protein>
<evidence type="ECO:0000259" key="3">
    <source>
        <dbReference type="Pfam" id="PF07261"/>
    </source>
</evidence>
<dbReference type="InterPro" id="IPR058660">
    <property type="entry name" value="WHD_DnaB"/>
</dbReference>
<evidence type="ECO:0000256" key="2">
    <source>
        <dbReference type="SAM" id="MobiDB-lite"/>
    </source>
</evidence>
<dbReference type="AlphaFoldDB" id="G2KW63"/>
<dbReference type="HOGENOM" id="CLU_040783_1_0_9"/>
<dbReference type="EMBL" id="CP002461">
    <property type="protein sequence ID" value="AEN99039.1"/>
    <property type="molecule type" value="Genomic_DNA"/>
</dbReference>
<evidence type="ECO:0000313" key="5">
    <source>
        <dbReference type="EMBL" id="AEN99039.1"/>
    </source>
</evidence>